<keyword evidence="2" id="KW-1185">Reference proteome</keyword>
<comment type="caution">
    <text evidence="1">The sequence shown here is derived from an EMBL/GenBank/DDBJ whole genome shotgun (WGS) entry which is preliminary data.</text>
</comment>
<gene>
    <name evidence="1" type="ORF">J8F10_11870</name>
</gene>
<dbReference type="Proteomes" id="UP000676565">
    <property type="component" value="Unassembled WGS sequence"/>
</dbReference>
<reference evidence="1 2" key="1">
    <citation type="submission" date="2021-04" db="EMBL/GenBank/DDBJ databases">
        <authorList>
            <person name="Ivanova A."/>
        </authorList>
    </citation>
    <scope>NUCLEOTIDE SEQUENCE [LARGE SCALE GENOMIC DNA]</scope>
    <source>
        <strain evidence="1 2">G18</strain>
    </source>
</reference>
<sequence>MRVWHIATAALVAFSFGCNKSPEGGTPGTSASFKISLPSGTSTLPKDVKQGNTEVYDGSIDRGSDFKKDVKLSVASKPDKIDVKLNKDSIKAGEGDTKFTITVVAAKDAAIGEHEIKITGTPDGGSPTSGTFKIKVIENK</sequence>
<dbReference type="RefSeq" id="WP_210654029.1">
    <property type="nucleotide sequence ID" value="NZ_JAGKQQ010000001.1"/>
</dbReference>
<evidence type="ECO:0000313" key="2">
    <source>
        <dbReference type="Proteomes" id="UP000676565"/>
    </source>
</evidence>
<organism evidence="1 2">
    <name type="scientific">Gemmata palustris</name>
    <dbReference type="NCBI Taxonomy" id="2822762"/>
    <lineage>
        <taxon>Bacteria</taxon>
        <taxon>Pseudomonadati</taxon>
        <taxon>Planctomycetota</taxon>
        <taxon>Planctomycetia</taxon>
        <taxon>Gemmatales</taxon>
        <taxon>Gemmataceae</taxon>
        <taxon>Gemmata</taxon>
    </lineage>
</organism>
<name>A0ABS5BQJ9_9BACT</name>
<proteinExistence type="predicted"/>
<accession>A0ABS5BQJ9</accession>
<protein>
    <recommendedName>
        <fullName evidence="3">DUF4625 domain-containing protein</fullName>
    </recommendedName>
</protein>
<evidence type="ECO:0000313" key="1">
    <source>
        <dbReference type="EMBL" id="MBP3955982.1"/>
    </source>
</evidence>
<dbReference type="EMBL" id="JAGKQQ010000001">
    <property type="protein sequence ID" value="MBP3955982.1"/>
    <property type="molecule type" value="Genomic_DNA"/>
</dbReference>
<evidence type="ECO:0008006" key="3">
    <source>
        <dbReference type="Google" id="ProtNLM"/>
    </source>
</evidence>
<dbReference type="PROSITE" id="PS51257">
    <property type="entry name" value="PROKAR_LIPOPROTEIN"/>
    <property type="match status" value="1"/>
</dbReference>